<accession>A0A0F8ZPJ7</accession>
<dbReference type="PANTHER" id="PTHR46630:SF1">
    <property type="entry name" value="TETRATRICOPEPTIDE REPEAT PROTEIN 29"/>
    <property type="match status" value="1"/>
</dbReference>
<evidence type="ECO:0000313" key="6">
    <source>
        <dbReference type="EMBL" id="KKK95758.1"/>
    </source>
</evidence>
<keyword evidence="4" id="KW-0802">TPR repeat</keyword>
<proteinExistence type="predicted"/>
<evidence type="ECO:0000259" key="5">
    <source>
        <dbReference type="Pfam" id="PF12862"/>
    </source>
</evidence>
<comment type="caution">
    <text evidence="6">The sequence shown here is derived from an EMBL/GenBank/DDBJ whole genome shotgun (WGS) entry which is preliminary data.</text>
</comment>
<dbReference type="SMART" id="SM00028">
    <property type="entry name" value="TPR"/>
    <property type="match status" value="3"/>
</dbReference>
<reference evidence="6" key="1">
    <citation type="journal article" date="2015" name="Nature">
        <title>Complex archaea that bridge the gap between prokaryotes and eukaryotes.</title>
        <authorList>
            <person name="Spang A."/>
            <person name="Saw J.H."/>
            <person name="Jorgensen S.L."/>
            <person name="Zaremba-Niedzwiedzka K."/>
            <person name="Martijn J."/>
            <person name="Lind A.E."/>
            <person name="van Eijk R."/>
            <person name="Schleper C."/>
            <person name="Guy L."/>
            <person name="Ettema T.J."/>
        </authorList>
    </citation>
    <scope>NUCLEOTIDE SEQUENCE</scope>
</reference>
<protein>
    <recommendedName>
        <fullName evidence="5">Anaphase-promoting complex subunit 5 domain-containing protein</fullName>
    </recommendedName>
</protein>
<dbReference type="PANTHER" id="PTHR46630">
    <property type="entry name" value="TETRATRICOPEPTIDE REPEAT PROTEIN 29"/>
    <property type="match status" value="1"/>
</dbReference>
<dbReference type="InterPro" id="IPR019734">
    <property type="entry name" value="TPR_rpt"/>
</dbReference>
<comment type="subcellular location">
    <subcellularLocation>
        <location evidence="1">Cytoplasm</location>
    </subcellularLocation>
</comment>
<evidence type="ECO:0000256" key="1">
    <source>
        <dbReference type="ARBA" id="ARBA00004496"/>
    </source>
</evidence>
<keyword evidence="2" id="KW-0963">Cytoplasm</keyword>
<feature type="domain" description="Anaphase-promoting complex subunit 5" evidence="5">
    <location>
        <begin position="1"/>
        <end position="74"/>
    </location>
</feature>
<dbReference type="InterPro" id="IPR011990">
    <property type="entry name" value="TPR-like_helical_dom_sf"/>
</dbReference>
<dbReference type="Pfam" id="PF12862">
    <property type="entry name" value="ANAPC5"/>
    <property type="match status" value="2"/>
</dbReference>
<organism evidence="6">
    <name type="scientific">marine sediment metagenome</name>
    <dbReference type="NCBI Taxonomy" id="412755"/>
    <lineage>
        <taxon>unclassified sequences</taxon>
        <taxon>metagenomes</taxon>
        <taxon>ecological metagenomes</taxon>
    </lineage>
</organism>
<dbReference type="EMBL" id="LAZR01046770">
    <property type="protein sequence ID" value="KKK95758.1"/>
    <property type="molecule type" value="Genomic_DNA"/>
</dbReference>
<gene>
    <name evidence="6" type="ORF">LCGC14_2669580</name>
</gene>
<evidence type="ECO:0000256" key="3">
    <source>
        <dbReference type="ARBA" id="ARBA00022737"/>
    </source>
</evidence>
<feature type="non-terminal residue" evidence="6">
    <location>
        <position position="1"/>
    </location>
</feature>
<dbReference type="Gene3D" id="1.25.40.10">
    <property type="entry name" value="Tetratricopeptide repeat domain"/>
    <property type="match status" value="1"/>
</dbReference>
<dbReference type="InterPro" id="IPR026000">
    <property type="entry name" value="Apc5_dom"/>
</dbReference>
<feature type="domain" description="Anaphase-promoting complex subunit 5" evidence="5">
    <location>
        <begin position="106"/>
        <end position="139"/>
    </location>
</feature>
<evidence type="ECO:0000256" key="4">
    <source>
        <dbReference type="ARBA" id="ARBA00022803"/>
    </source>
</evidence>
<dbReference type="AlphaFoldDB" id="A0A0F8ZPJ7"/>
<keyword evidence="3" id="KW-0677">Repeat</keyword>
<dbReference type="GO" id="GO:0005737">
    <property type="term" value="C:cytoplasm"/>
    <property type="evidence" value="ECO:0007669"/>
    <property type="project" value="UniProtKB-SubCell"/>
</dbReference>
<sequence>RYEKALIYMEKPLDYFKTHKNNYELGISYNLISSVKTKLEDFSGALDNVKKAYSVAKNINDIHSTAFSLRNFIRIYYNQEKYTESKVYFDELLKIKDKLENKQMNCDILRIVGLVYQKFNQDEKASTALNDALKIAKNNIFPRNCKI</sequence>
<name>A0A0F8ZPJ7_9ZZZZ</name>
<dbReference type="InterPro" id="IPR051476">
    <property type="entry name" value="Bac_ResReg_Asp_Phosphatase"/>
</dbReference>
<evidence type="ECO:0000256" key="2">
    <source>
        <dbReference type="ARBA" id="ARBA00022490"/>
    </source>
</evidence>
<dbReference type="SUPFAM" id="SSF48452">
    <property type="entry name" value="TPR-like"/>
    <property type="match status" value="1"/>
</dbReference>